<dbReference type="AlphaFoldDB" id="A0A9P4QTN4"/>
<dbReference type="SUPFAM" id="SSF48264">
    <property type="entry name" value="Cytochrome P450"/>
    <property type="match status" value="1"/>
</dbReference>
<dbReference type="OrthoDB" id="3945418at2759"/>
<dbReference type="GO" id="GO:0004497">
    <property type="term" value="F:monooxygenase activity"/>
    <property type="evidence" value="ECO:0007669"/>
    <property type="project" value="InterPro"/>
</dbReference>
<comment type="similarity">
    <text evidence="1">Belongs to the cytochrome P450 family.</text>
</comment>
<dbReference type="InterPro" id="IPR050121">
    <property type="entry name" value="Cytochrome_P450_monoxygenase"/>
</dbReference>
<dbReference type="Gene3D" id="1.10.630.10">
    <property type="entry name" value="Cytochrome P450"/>
    <property type="match status" value="1"/>
</dbReference>
<dbReference type="Proteomes" id="UP000799444">
    <property type="component" value="Unassembled WGS sequence"/>
</dbReference>
<proteinExistence type="inferred from homology"/>
<gene>
    <name evidence="2" type="ORF">EJ04DRAFT_567504</name>
</gene>
<dbReference type="PANTHER" id="PTHR24305:SF166">
    <property type="entry name" value="CYTOCHROME P450 12A4, MITOCHONDRIAL-RELATED"/>
    <property type="match status" value="1"/>
</dbReference>
<evidence type="ECO:0000313" key="2">
    <source>
        <dbReference type="EMBL" id="KAF2730736.1"/>
    </source>
</evidence>
<dbReference type="GO" id="GO:0005506">
    <property type="term" value="F:iron ion binding"/>
    <property type="evidence" value="ECO:0007669"/>
    <property type="project" value="InterPro"/>
</dbReference>
<organism evidence="2 3">
    <name type="scientific">Polyplosphaeria fusca</name>
    <dbReference type="NCBI Taxonomy" id="682080"/>
    <lineage>
        <taxon>Eukaryota</taxon>
        <taxon>Fungi</taxon>
        <taxon>Dikarya</taxon>
        <taxon>Ascomycota</taxon>
        <taxon>Pezizomycotina</taxon>
        <taxon>Dothideomycetes</taxon>
        <taxon>Pleosporomycetidae</taxon>
        <taxon>Pleosporales</taxon>
        <taxon>Tetraplosphaeriaceae</taxon>
        <taxon>Polyplosphaeria</taxon>
    </lineage>
</organism>
<dbReference type="EMBL" id="ML996211">
    <property type="protein sequence ID" value="KAF2730736.1"/>
    <property type="molecule type" value="Genomic_DNA"/>
</dbReference>
<dbReference type="GO" id="GO:0016705">
    <property type="term" value="F:oxidoreductase activity, acting on paired donors, with incorporation or reduction of molecular oxygen"/>
    <property type="evidence" value="ECO:0007669"/>
    <property type="project" value="InterPro"/>
</dbReference>
<evidence type="ECO:0000256" key="1">
    <source>
        <dbReference type="ARBA" id="ARBA00010617"/>
    </source>
</evidence>
<evidence type="ECO:0000313" key="3">
    <source>
        <dbReference type="Proteomes" id="UP000799444"/>
    </source>
</evidence>
<name>A0A9P4QTN4_9PLEO</name>
<dbReference type="GO" id="GO:0020037">
    <property type="term" value="F:heme binding"/>
    <property type="evidence" value="ECO:0007669"/>
    <property type="project" value="InterPro"/>
</dbReference>
<comment type="caution">
    <text evidence="2">The sequence shown here is derived from an EMBL/GenBank/DDBJ whole genome shotgun (WGS) entry which is preliminary data.</text>
</comment>
<protein>
    <submittedName>
        <fullName evidence="2">Cytochrome P450</fullName>
    </submittedName>
</protein>
<accession>A0A9P4QTN4</accession>
<dbReference type="Pfam" id="PF00067">
    <property type="entry name" value="p450"/>
    <property type="match status" value="1"/>
</dbReference>
<dbReference type="InterPro" id="IPR036396">
    <property type="entry name" value="Cyt_P450_sf"/>
</dbReference>
<dbReference type="PANTHER" id="PTHR24305">
    <property type="entry name" value="CYTOCHROME P450"/>
    <property type="match status" value="1"/>
</dbReference>
<reference evidence="2" key="1">
    <citation type="journal article" date="2020" name="Stud. Mycol.">
        <title>101 Dothideomycetes genomes: a test case for predicting lifestyles and emergence of pathogens.</title>
        <authorList>
            <person name="Haridas S."/>
            <person name="Albert R."/>
            <person name="Binder M."/>
            <person name="Bloem J."/>
            <person name="Labutti K."/>
            <person name="Salamov A."/>
            <person name="Andreopoulos B."/>
            <person name="Baker S."/>
            <person name="Barry K."/>
            <person name="Bills G."/>
            <person name="Bluhm B."/>
            <person name="Cannon C."/>
            <person name="Castanera R."/>
            <person name="Culley D."/>
            <person name="Daum C."/>
            <person name="Ezra D."/>
            <person name="Gonzalez J."/>
            <person name="Henrissat B."/>
            <person name="Kuo A."/>
            <person name="Liang C."/>
            <person name="Lipzen A."/>
            <person name="Lutzoni F."/>
            <person name="Magnuson J."/>
            <person name="Mondo S."/>
            <person name="Nolan M."/>
            <person name="Ohm R."/>
            <person name="Pangilinan J."/>
            <person name="Park H.-J."/>
            <person name="Ramirez L."/>
            <person name="Alfaro M."/>
            <person name="Sun H."/>
            <person name="Tritt A."/>
            <person name="Yoshinaga Y."/>
            <person name="Zwiers L.-H."/>
            <person name="Turgeon B."/>
            <person name="Goodwin S."/>
            <person name="Spatafora J."/>
            <person name="Crous P."/>
            <person name="Grigoriev I."/>
        </authorList>
    </citation>
    <scope>NUCLEOTIDE SEQUENCE</scope>
    <source>
        <strain evidence="2">CBS 125425</strain>
    </source>
</reference>
<dbReference type="InterPro" id="IPR001128">
    <property type="entry name" value="Cyt_P450"/>
</dbReference>
<keyword evidence="3" id="KW-1185">Reference proteome</keyword>
<sequence length="165" mass="19233">MSATTYLVLAIAFPTWYKLYQNFYERGRFIFEIEQLHKRHGPVVRISANDLHVNDPEIFLEITRIRSRFRKDPKFYDRISFRNTSLGFLDPHTHRVRHTALVNAAFSPSRVRGLAWIVEEKVEKLLDRFELSCEAGEPVNIHKGCKALTIDIISHIAMSQDFGCI</sequence>